<evidence type="ECO:0000313" key="2">
    <source>
        <dbReference type="Proteomes" id="UP000625316"/>
    </source>
</evidence>
<organism evidence="1 2">
    <name type="scientific">Romeriopsis navalis LEGE 11480</name>
    <dbReference type="NCBI Taxonomy" id="2777977"/>
    <lineage>
        <taxon>Bacteria</taxon>
        <taxon>Bacillati</taxon>
        <taxon>Cyanobacteriota</taxon>
        <taxon>Cyanophyceae</taxon>
        <taxon>Leptolyngbyales</taxon>
        <taxon>Leptolyngbyaceae</taxon>
        <taxon>Romeriopsis</taxon>
        <taxon>Romeriopsis navalis</taxon>
    </lineage>
</organism>
<dbReference type="Proteomes" id="UP000625316">
    <property type="component" value="Unassembled WGS sequence"/>
</dbReference>
<accession>A0A928Z2Z4</accession>
<keyword evidence="2" id="KW-1185">Reference proteome</keyword>
<proteinExistence type="predicted"/>
<protein>
    <submittedName>
        <fullName evidence="1">Uncharacterized protein</fullName>
    </submittedName>
</protein>
<gene>
    <name evidence="1" type="ORF">IQ266_02630</name>
</gene>
<comment type="caution">
    <text evidence="1">The sequence shown here is derived from an EMBL/GenBank/DDBJ whole genome shotgun (WGS) entry which is preliminary data.</text>
</comment>
<evidence type="ECO:0000313" key="1">
    <source>
        <dbReference type="EMBL" id="MBE9028653.1"/>
    </source>
</evidence>
<name>A0A928Z2Z4_9CYAN</name>
<dbReference type="AlphaFoldDB" id="A0A928Z2Z4"/>
<reference evidence="1" key="1">
    <citation type="submission" date="2020-10" db="EMBL/GenBank/DDBJ databases">
        <authorList>
            <person name="Castelo-Branco R."/>
            <person name="Eusebio N."/>
            <person name="Adriana R."/>
            <person name="Vieira A."/>
            <person name="Brugerolle De Fraissinette N."/>
            <person name="Rezende De Castro R."/>
            <person name="Schneider M.P."/>
            <person name="Vasconcelos V."/>
            <person name="Leao P.N."/>
        </authorList>
    </citation>
    <scope>NUCLEOTIDE SEQUENCE</scope>
    <source>
        <strain evidence="1">LEGE 11480</strain>
    </source>
</reference>
<sequence>MARQRVKCCGICGKEAAVMYRCRHQHDGQWDLICRDCWNRVSQDNPAYQYGGTWKATKR</sequence>
<dbReference type="EMBL" id="JADEXQ010000005">
    <property type="protein sequence ID" value="MBE9028653.1"/>
    <property type="molecule type" value="Genomic_DNA"/>
</dbReference>
<dbReference type="RefSeq" id="WP_264323478.1">
    <property type="nucleotide sequence ID" value="NZ_JADEXQ010000005.1"/>
</dbReference>